<dbReference type="EMBL" id="JABEQL010000009">
    <property type="protein sequence ID" value="MBB2179249.1"/>
    <property type="molecule type" value="Genomic_DNA"/>
</dbReference>
<accession>A0A7W4P6T7</accession>
<reference evidence="1 2" key="1">
    <citation type="submission" date="2020-04" db="EMBL/GenBank/DDBJ databases">
        <title>Description of novel Gluconacetobacter.</title>
        <authorList>
            <person name="Sombolestani A."/>
        </authorList>
    </citation>
    <scope>NUCLEOTIDE SEQUENCE [LARGE SCALE GENOMIC DNA]</scope>
    <source>
        <strain evidence="1 2">LMG 27725</strain>
    </source>
</reference>
<dbReference type="InterPro" id="IPR017746">
    <property type="entry name" value="Cellulose_synthase_operon_BcsQ"/>
</dbReference>
<sequence>MGKSTIAANLAVNLARLRSHRIIAVDLDPQNMLRLHLGVPLGEGRGFMQMLRQPQLWQHALQDTAEGVMVLPYGTMDMATSLHASAELENFPELLAEPLRQIAADPHALVIVDTEPGPSAALRALLPRIDLLLTVLAADAASMALFTDIESGRAYGLGHGGRQCFVINQFDPMTRLGPTIVRNLSARMGNRLVGVVHRDEHVGEALAAQKSLAAYAPRSQANHDLTLISHRLTALVRS</sequence>
<comment type="caution">
    <text evidence="1">The sequence shown here is derived from an EMBL/GenBank/DDBJ whole genome shotgun (WGS) entry which is preliminary data.</text>
</comment>
<organism evidence="1 2">
    <name type="scientific">Gluconacetobacter tumulicola</name>
    <dbReference type="NCBI Taxonomy" id="1017177"/>
    <lineage>
        <taxon>Bacteria</taxon>
        <taxon>Pseudomonadati</taxon>
        <taxon>Pseudomonadota</taxon>
        <taxon>Alphaproteobacteria</taxon>
        <taxon>Acetobacterales</taxon>
        <taxon>Acetobacteraceae</taxon>
        <taxon>Gluconacetobacter</taxon>
    </lineage>
</organism>
<dbReference type="Pfam" id="PF06564">
    <property type="entry name" value="CBP_BcsQ"/>
    <property type="match status" value="1"/>
</dbReference>
<keyword evidence="2" id="KW-1185">Reference proteome</keyword>
<dbReference type="InterPro" id="IPR050678">
    <property type="entry name" value="DNA_Partitioning_ATPase"/>
</dbReference>
<dbReference type="PANTHER" id="PTHR13696:SF52">
    <property type="entry name" value="PARA FAMILY PROTEIN CT_582"/>
    <property type="match status" value="1"/>
</dbReference>
<proteinExistence type="predicted"/>
<name>A0A7W4P6T7_9PROT</name>
<gene>
    <name evidence="1" type="ORF">HLH29_08700</name>
</gene>
<evidence type="ECO:0000313" key="1">
    <source>
        <dbReference type="EMBL" id="MBB2179249.1"/>
    </source>
</evidence>
<dbReference type="SUPFAM" id="SSF52540">
    <property type="entry name" value="P-loop containing nucleoside triphosphate hydrolases"/>
    <property type="match status" value="1"/>
</dbReference>
<dbReference type="PANTHER" id="PTHR13696">
    <property type="entry name" value="P-LOOP CONTAINING NUCLEOSIDE TRIPHOSPHATE HYDROLASE"/>
    <property type="match status" value="1"/>
</dbReference>
<evidence type="ECO:0000313" key="2">
    <source>
        <dbReference type="Proteomes" id="UP000525623"/>
    </source>
</evidence>
<dbReference type="InterPro" id="IPR027417">
    <property type="entry name" value="P-loop_NTPase"/>
</dbReference>
<protein>
    <submittedName>
        <fullName evidence="1">AAA family ATPase</fullName>
    </submittedName>
</protein>
<dbReference type="Proteomes" id="UP000525623">
    <property type="component" value="Unassembled WGS sequence"/>
</dbReference>
<dbReference type="AlphaFoldDB" id="A0A7W4P6T7"/>
<dbReference type="Gene3D" id="3.40.50.300">
    <property type="entry name" value="P-loop containing nucleotide triphosphate hydrolases"/>
    <property type="match status" value="1"/>
</dbReference>